<organism evidence="1 2">
    <name type="scientific">Trifolium medium</name>
    <dbReference type="NCBI Taxonomy" id="97028"/>
    <lineage>
        <taxon>Eukaryota</taxon>
        <taxon>Viridiplantae</taxon>
        <taxon>Streptophyta</taxon>
        <taxon>Embryophyta</taxon>
        <taxon>Tracheophyta</taxon>
        <taxon>Spermatophyta</taxon>
        <taxon>Magnoliopsida</taxon>
        <taxon>eudicotyledons</taxon>
        <taxon>Gunneridae</taxon>
        <taxon>Pentapetalae</taxon>
        <taxon>rosids</taxon>
        <taxon>fabids</taxon>
        <taxon>Fabales</taxon>
        <taxon>Fabaceae</taxon>
        <taxon>Papilionoideae</taxon>
        <taxon>50 kb inversion clade</taxon>
        <taxon>NPAAA clade</taxon>
        <taxon>Hologalegina</taxon>
        <taxon>IRL clade</taxon>
        <taxon>Trifolieae</taxon>
        <taxon>Trifolium</taxon>
    </lineage>
</organism>
<sequence length="71" mass="7883">MMKRLSSILKLKLPLPGSSGLFQLVSFKWLSIFIPGRNVSDGFSKLCQSSNVKFLSSSNTRLPESMSFTVL</sequence>
<feature type="non-terminal residue" evidence="1">
    <location>
        <position position="71"/>
    </location>
</feature>
<proteinExistence type="predicted"/>
<protein>
    <submittedName>
        <fullName evidence="1">Uncharacterized protein</fullName>
    </submittedName>
</protein>
<dbReference type="Proteomes" id="UP000265520">
    <property type="component" value="Unassembled WGS sequence"/>
</dbReference>
<accession>A0A392RRZ1</accession>
<dbReference type="AlphaFoldDB" id="A0A392RRZ1"/>
<name>A0A392RRZ1_9FABA</name>
<dbReference type="EMBL" id="LXQA010260816">
    <property type="protein sequence ID" value="MCI38864.1"/>
    <property type="molecule type" value="Genomic_DNA"/>
</dbReference>
<reference evidence="1 2" key="1">
    <citation type="journal article" date="2018" name="Front. Plant Sci.">
        <title>Red Clover (Trifolium pratense) and Zigzag Clover (T. medium) - A Picture of Genomic Similarities and Differences.</title>
        <authorList>
            <person name="Dluhosova J."/>
            <person name="Istvanek J."/>
            <person name="Nedelnik J."/>
            <person name="Repkova J."/>
        </authorList>
    </citation>
    <scope>NUCLEOTIDE SEQUENCE [LARGE SCALE GENOMIC DNA]</scope>
    <source>
        <strain evidence="2">cv. 10/8</strain>
        <tissue evidence="1">Leaf</tissue>
    </source>
</reference>
<evidence type="ECO:0000313" key="1">
    <source>
        <dbReference type="EMBL" id="MCI38864.1"/>
    </source>
</evidence>
<evidence type="ECO:0000313" key="2">
    <source>
        <dbReference type="Proteomes" id="UP000265520"/>
    </source>
</evidence>
<comment type="caution">
    <text evidence="1">The sequence shown here is derived from an EMBL/GenBank/DDBJ whole genome shotgun (WGS) entry which is preliminary data.</text>
</comment>
<keyword evidence="2" id="KW-1185">Reference proteome</keyword>